<sequence length="62" mass="6737">MCGDVTHFSRGEVTSHMGASTAHGRRTYECVNCAERTTSDEYVGECPSCGGRMRNIAVPRAQ</sequence>
<accession>A0A1I0MS66</accession>
<protein>
    <recommendedName>
        <fullName evidence="1">DUF7129 domain-containing protein</fullName>
    </recommendedName>
</protein>
<proteinExistence type="predicted"/>
<name>A0A1I0MS66_9EURY</name>
<dbReference type="InterPro" id="IPR055553">
    <property type="entry name" value="DUF7129"/>
</dbReference>
<dbReference type="EMBL" id="FOJA01000001">
    <property type="protein sequence ID" value="SEV91480.1"/>
    <property type="molecule type" value="Genomic_DNA"/>
</dbReference>
<reference evidence="2 3" key="1">
    <citation type="submission" date="2016-10" db="EMBL/GenBank/DDBJ databases">
        <authorList>
            <person name="de Groot N.N."/>
        </authorList>
    </citation>
    <scope>NUCLEOTIDE SEQUENCE [LARGE SCALE GENOMIC DNA]</scope>
    <source>
        <strain evidence="2 3">CGMCC 1.5337</strain>
    </source>
</reference>
<keyword evidence="3" id="KW-1185">Reference proteome</keyword>
<evidence type="ECO:0000313" key="3">
    <source>
        <dbReference type="Proteomes" id="UP000198518"/>
    </source>
</evidence>
<dbReference type="AlphaFoldDB" id="A0A1I0MS66"/>
<evidence type="ECO:0000313" key="2">
    <source>
        <dbReference type="EMBL" id="SEV91480.1"/>
    </source>
</evidence>
<evidence type="ECO:0000259" key="1">
    <source>
        <dbReference type="Pfam" id="PF23455"/>
    </source>
</evidence>
<dbReference type="NCBIfam" id="NF033497">
    <property type="entry name" value="rubre_like_arch"/>
    <property type="match status" value="1"/>
</dbReference>
<organism evidence="2 3">
    <name type="scientific">Halobacterium jilantaiense</name>
    <dbReference type="NCBI Taxonomy" id="355548"/>
    <lineage>
        <taxon>Archaea</taxon>
        <taxon>Methanobacteriati</taxon>
        <taxon>Methanobacteriota</taxon>
        <taxon>Stenosarchaea group</taxon>
        <taxon>Halobacteria</taxon>
        <taxon>Halobacteriales</taxon>
        <taxon>Halobacteriaceae</taxon>
        <taxon>Halobacterium</taxon>
    </lineage>
</organism>
<dbReference type="Pfam" id="PF23455">
    <property type="entry name" value="DUF7129"/>
    <property type="match status" value="1"/>
</dbReference>
<gene>
    <name evidence="2" type="ORF">SAMN04487945_0327</name>
</gene>
<dbReference type="Proteomes" id="UP000198518">
    <property type="component" value="Unassembled WGS sequence"/>
</dbReference>
<feature type="domain" description="DUF7129" evidence="1">
    <location>
        <begin position="25"/>
        <end position="60"/>
    </location>
</feature>